<dbReference type="InterPro" id="IPR001296">
    <property type="entry name" value="Glyco_trans_1"/>
</dbReference>
<organism evidence="2 3">
    <name type="scientific">Thiohalocapsa halophila</name>
    <dbReference type="NCBI Taxonomy" id="69359"/>
    <lineage>
        <taxon>Bacteria</taxon>
        <taxon>Pseudomonadati</taxon>
        <taxon>Pseudomonadota</taxon>
        <taxon>Gammaproteobacteria</taxon>
        <taxon>Chromatiales</taxon>
        <taxon>Chromatiaceae</taxon>
        <taxon>Thiohalocapsa</taxon>
    </lineage>
</organism>
<keyword evidence="3" id="KW-1185">Reference proteome</keyword>
<gene>
    <name evidence="2" type="ORF">CKO31_14210</name>
</gene>
<name>A0ABS1CIX5_9GAMM</name>
<dbReference type="EMBL" id="NRRV01000034">
    <property type="protein sequence ID" value="MBK1631867.1"/>
    <property type="molecule type" value="Genomic_DNA"/>
</dbReference>
<evidence type="ECO:0000313" key="2">
    <source>
        <dbReference type="EMBL" id="MBK1631867.1"/>
    </source>
</evidence>
<accession>A0ABS1CIX5</accession>
<comment type="caution">
    <text evidence="2">The sequence shown here is derived from an EMBL/GenBank/DDBJ whole genome shotgun (WGS) entry which is preliminary data.</text>
</comment>
<dbReference type="Proteomes" id="UP000748752">
    <property type="component" value="Unassembled WGS sequence"/>
</dbReference>
<reference evidence="2 3" key="1">
    <citation type="journal article" date="2020" name="Microorganisms">
        <title>Osmotic Adaptation and Compatible Solute Biosynthesis of Phototrophic Bacteria as Revealed from Genome Analyses.</title>
        <authorList>
            <person name="Imhoff J.F."/>
            <person name="Rahn T."/>
            <person name="Kunzel S."/>
            <person name="Keller A."/>
            <person name="Neulinger S.C."/>
        </authorList>
    </citation>
    <scope>NUCLEOTIDE SEQUENCE [LARGE SCALE GENOMIC DNA]</scope>
    <source>
        <strain evidence="2 3">DSM 6210</strain>
    </source>
</reference>
<dbReference type="Gene3D" id="3.40.50.2000">
    <property type="entry name" value="Glycogen Phosphorylase B"/>
    <property type="match status" value="2"/>
</dbReference>
<sequence length="351" mass="39014">MKFWLPFTHGNSGSDVSIKFLAEGLRRAGHEATAEGYPHHLQYAPWLLRTAKPPAGTDVIISNSWNGFAFHRPKLVNITVERLFVLDPAYKPYKSRAQSLFHDTLVQHCLRRSIATADRCVAVSDYTARAVAEYLRVPKPQTILNAVDTTYFKPAEHDARQENRNSRPFRMLFIGNLTRRKGADLLVDIMHRLGDGFELAFTSGRDAAARDQLPANMHCLGQLSLDEVRTAYRQADALLFPSRLEGLPRTVMESLACGTPVIAADTSSLPEAVDHVRTGILCPLDDADAFAAAARRLAADRALWSSMVQAARETALKRFSLDRMVRDYIDLAARLLEDKGNANAETLRATG</sequence>
<proteinExistence type="predicted"/>
<dbReference type="Pfam" id="PF00534">
    <property type="entry name" value="Glycos_transf_1"/>
    <property type="match status" value="1"/>
</dbReference>
<evidence type="ECO:0000259" key="1">
    <source>
        <dbReference type="Pfam" id="PF00534"/>
    </source>
</evidence>
<dbReference type="PANTHER" id="PTHR45947">
    <property type="entry name" value="SULFOQUINOVOSYL TRANSFERASE SQD2"/>
    <property type="match status" value="1"/>
</dbReference>
<dbReference type="CDD" id="cd03801">
    <property type="entry name" value="GT4_PimA-like"/>
    <property type="match status" value="1"/>
</dbReference>
<evidence type="ECO:0000313" key="3">
    <source>
        <dbReference type="Proteomes" id="UP000748752"/>
    </source>
</evidence>
<dbReference type="InterPro" id="IPR050194">
    <property type="entry name" value="Glycosyltransferase_grp1"/>
</dbReference>
<protein>
    <recommendedName>
        <fullName evidence="1">Glycosyl transferase family 1 domain-containing protein</fullName>
    </recommendedName>
</protein>
<dbReference type="PANTHER" id="PTHR45947:SF3">
    <property type="entry name" value="SULFOQUINOVOSYL TRANSFERASE SQD2"/>
    <property type="match status" value="1"/>
</dbReference>
<feature type="domain" description="Glycosyl transferase family 1" evidence="1">
    <location>
        <begin position="158"/>
        <end position="313"/>
    </location>
</feature>
<dbReference type="SUPFAM" id="SSF53756">
    <property type="entry name" value="UDP-Glycosyltransferase/glycogen phosphorylase"/>
    <property type="match status" value="1"/>
</dbReference>